<dbReference type="Pfam" id="PF13911">
    <property type="entry name" value="AhpC-TSA_2"/>
    <property type="match status" value="1"/>
</dbReference>
<organism evidence="1 2">
    <name type="scientific">Solea senegalensis</name>
    <name type="common">Senegalese sole</name>
    <dbReference type="NCBI Taxonomy" id="28829"/>
    <lineage>
        <taxon>Eukaryota</taxon>
        <taxon>Metazoa</taxon>
        <taxon>Chordata</taxon>
        <taxon>Craniata</taxon>
        <taxon>Vertebrata</taxon>
        <taxon>Euteleostomi</taxon>
        <taxon>Actinopterygii</taxon>
        <taxon>Neopterygii</taxon>
        <taxon>Teleostei</taxon>
        <taxon>Neoteleostei</taxon>
        <taxon>Acanthomorphata</taxon>
        <taxon>Carangaria</taxon>
        <taxon>Pleuronectiformes</taxon>
        <taxon>Pleuronectoidei</taxon>
        <taxon>Soleidae</taxon>
        <taxon>Solea</taxon>
    </lineage>
</organism>
<keyword evidence="2" id="KW-1185">Reference proteome</keyword>
<accession>A0AAV6RVV8</accession>
<proteinExistence type="predicted"/>
<evidence type="ECO:0000313" key="2">
    <source>
        <dbReference type="Proteomes" id="UP000693946"/>
    </source>
</evidence>
<sequence length="345" mass="38700">MGGARFKYLFRLVNRQTRMRNTTECPTLFPSKYEFCQLQHVTVSSVWFFSGDRTEPVTMAADVTVSRETLTGALTRLVNQSKALLQKAKQDAEVSLEKLVPYEITALFGLMAAGTDFYDSLGVKKKSDAEAVWRKFYNHAAVRELVDEFLELESEWDAFLENVDKGLQVTDRKLAGAKMADGVSPDTAFTDARSGKNVTLAEYLGRDHLAELEASKADLEARSLRVLMVAFGKKEGAELWLQQTGCTFDMLLDPQRKVFRKFGLVSSYAKVMKFDFLLHYSEYKTVGIDFPDIPTHLQEDLYQMGGNFLLDEAGQVLLSHPSKTPLDRPSVRTILDAVDAANSTS</sequence>
<dbReference type="InterPro" id="IPR032801">
    <property type="entry name" value="PXL2A/B/C"/>
</dbReference>
<dbReference type="EMBL" id="JAGKHQ010000009">
    <property type="protein sequence ID" value="KAG7509425.1"/>
    <property type="molecule type" value="Genomic_DNA"/>
</dbReference>
<evidence type="ECO:0000313" key="1">
    <source>
        <dbReference type="EMBL" id="KAG7509425.1"/>
    </source>
</evidence>
<dbReference type="AlphaFoldDB" id="A0AAV6RVV8"/>
<gene>
    <name evidence="1" type="ORF">JOB18_043614</name>
</gene>
<dbReference type="Proteomes" id="UP000693946">
    <property type="component" value="Linkage Group LG17"/>
</dbReference>
<reference evidence="1 2" key="1">
    <citation type="journal article" date="2021" name="Sci. Rep.">
        <title>Chromosome anchoring in Senegalese sole (Solea senegalensis) reveals sex-associated markers and genome rearrangements in flatfish.</title>
        <authorList>
            <person name="Guerrero-Cozar I."/>
            <person name="Gomez-Garrido J."/>
            <person name="Berbel C."/>
            <person name="Martinez-Blanch J.F."/>
            <person name="Alioto T."/>
            <person name="Claros M.G."/>
            <person name="Gagnaire P.A."/>
            <person name="Manchado M."/>
        </authorList>
    </citation>
    <scope>NUCLEOTIDE SEQUENCE [LARGE SCALE GENOMIC DNA]</scope>
    <source>
        <strain evidence="1">Sse05_10M</strain>
    </source>
</reference>
<name>A0AAV6RVV8_SOLSE</name>
<comment type="caution">
    <text evidence="1">The sequence shown here is derived from an EMBL/GenBank/DDBJ whole genome shotgun (WGS) entry which is preliminary data.</text>
</comment>
<protein>
    <submittedName>
        <fullName evidence="1">Uncharacterized protein</fullName>
    </submittedName>
</protein>